<dbReference type="EMBL" id="JAJFZV010000001">
    <property type="protein sequence ID" value="MCC3296193.1"/>
    <property type="molecule type" value="Genomic_DNA"/>
</dbReference>
<dbReference type="Proteomes" id="UP001139158">
    <property type="component" value="Unassembled WGS sequence"/>
</dbReference>
<organism evidence="3 4">
    <name type="scientific">Arthrobacter caoxuetaonis</name>
    <dbReference type="NCBI Taxonomy" id="2886935"/>
    <lineage>
        <taxon>Bacteria</taxon>
        <taxon>Bacillati</taxon>
        <taxon>Actinomycetota</taxon>
        <taxon>Actinomycetes</taxon>
        <taxon>Micrococcales</taxon>
        <taxon>Micrococcaceae</taxon>
        <taxon>Arthrobacter</taxon>
    </lineage>
</organism>
<keyword evidence="4" id="KW-1185">Reference proteome</keyword>
<dbReference type="InterPro" id="IPR003615">
    <property type="entry name" value="HNH_nuc"/>
</dbReference>
<keyword evidence="3" id="KW-0378">Hydrolase</keyword>
<dbReference type="AlphaFoldDB" id="A0A9X1M9Y4"/>
<protein>
    <submittedName>
        <fullName evidence="3">HNH endonuclease</fullName>
    </submittedName>
</protein>
<dbReference type="CDD" id="cd00085">
    <property type="entry name" value="HNHc"/>
    <property type="match status" value="1"/>
</dbReference>
<dbReference type="SMART" id="SM00507">
    <property type="entry name" value="HNHc"/>
    <property type="match status" value="1"/>
</dbReference>
<dbReference type="InterPro" id="IPR003870">
    <property type="entry name" value="DUF222"/>
</dbReference>
<evidence type="ECO:0000259" key="2">
    <source>
        <dbReference type="SMART" id="SM00507"/>
    </source>
</evidence>
<dbReference type="InterPro" id="IPR002711">
    <property type="entry name" value="HNH"/>
</dbReference>
<gene>
    <name evidence="3" type="ORF">LJ757_00040</name>
</gene>
<reference evidence="3" key="1">
    <citation type="submission" date="2021-10" db="EMBL/GenBank/DDBJ databases">
        <title>Novel species in genus Arthrobacter.</title>
        <authorList>
            <person name="Liu Y."/>
        </authorList>
    </citation>
    <scope>NUCLEOTIDE SEQUENCE</scope>
    <source>
        <strain evidence="3">Zg-Y453</strain>
    </source>
</reference>
<evidence type="ECO:0000313" key="4">
    <source>
        <dbReference type="Proteomes" id="UP001139158"/>
    </source>
</evidence>
<dbReference type="GO" id="GO:0008270">
    <property type="term" value="F:zinc ion binding"/>
    <property type="evidence" value="ECO:0007669"/>
    <property type="project" value="InterPro"/>
</dbReference>
<accession>A0A9X1M9Y4</accession>
<keyword evidence="3" id="KW-0255">Endonuclease</keyword>
<evidence type="ECO:0000313" key="3">
    <source>
        <dbReference type="EMBL" id="MCC3296193.1"/>
    </source>
</evidence>
<keyword evidence="3" id="KW-0540">Nuclease</keyword>
<dbReference type="GO" id="GO:0003676">
    <property type="term" value="F:nucleic acid binding"/>
    <property type="evidence" value="ECO:0007669"/>
    <property type="project" value="InterPro"/>
</dbReference>
<dbReference type="Pfam" id="PF01844">
    <property type="entry name" value="HNH"/>
    <property type="match status" value="1"/>
</dbReference>
<comment type="caution">
    <text evidence="3">The sequence shown here is derived from an EMBL/GenBank/DDBJ whole genome shotgun (WGS) entry which is preliminary data.</text>
</comment>
<proteinExistence type="inferred from homology"/>
<sequence>MSGRGLLNDFTLAEGISRRFSGSLTVSDVDALDAAEAVEMLEAVASLTAWAQALQARVVHRMEELINREVEEMLQKPDPVMAMSLTAAEAGSVLRLPHMTAMHLVSDSEALCDRYPETLASLSHGSISYRHAQAVIDQADSVPEEERRGFQSELLALAEGQTCAHLMRAARRLRERRWPETMIERHRAALEKRRVGFDPLPDGMGQFTAFVAAETGQAILSKLTAAARGQQQAGDTRTVDQLRADIFSSLMLGAGPDDPAVPQVAGNGDTVHEVPGIAAEIMVLIPADTLFGGDDKAAELNGYGPISSEAARRLARQALHWTGLVQDPATGEILAVGRRRRVPAGLKRWLQARDGTCRFPGCSVSTPRTEIDHTIPWSHGGPTEHGNLANLCPKHHRYKTLGFWSADQPVPGVLKWRSTLGRTYQVKPVLDYGRPTYPAAGEGPETRAG</sequence>
<dbReference type="Gene3D" id="1.10.30.50">
    <property type="match status" value="1"/>
</dbReference>
<dbReference type="GO" id="GO:0004519">
    <property type="term" value="F:endonuclease activity"/>
    <property type="evidence" value="ECO:0007669"/>
    <property type="project" value="UniProtKB-KW"/>
</dbReference>
<evidence type="ECO:0000256" key="1">
    <source>
        <dbReference type="ARBA" id="ARBA00023450"/>
    </source>
</evidence>
<dbReference type="RefSeq" id="WP_227893945.1">
    <property type="nucleotide sequence ID" value="NZ_CP099466.1"/>
</dbReference>
<dbReference type="Pfam" id="PF02720">
    <property type="entry name" value="DUF222"/>
    <property type="match status" value="1"/>
</dbReference>
<feature type="domain" description="HNH nuclease" evidence="2">
    <location>
        <begin position="345"/>
        <end position="397"/>
    </location>
</feature>
<name>A0A9X1M9Y4_9MICC</name>
<comment type="similarity">
    <text evidence="1">Belongs to the Rv1128c/1148c/1588c/1702c/1945/3466 family.</text>
</comment>